<keyword evidence="2" id="KW-1185">Reference proteome</keyword>
<proteinExistence type="predicted"/>
<dbReference type="Proteomes" id="UP000225947">
    <property type="component" value="Segment"/>
</dbReference>
<evidence type="ECO:0000313" key="2">
    <source>
        <dbReference type="Proteomes" id="UP000225947"/>
    </source>
</evidence>
<protein>
    <submittedName>
        <fullName evidence="1">Uncharacterized protein</fullName>
    </submittedName>
</protein>
<sequence>MVERRIPTSSFERSCLSILSKFNYKEIIPMTINSNNTDGISIGDFDFDGVFSTILDTEPQGARIRDLESYVTTTRSPNYYYTTNSITPPEFSYSFPRPLEERFSGLEGLVEVLNNTIQMLILEINELKKKRQDDNR</sequence>
<gene>
    <name evidence="1" type="ORF">ME3_99</name>
</gene>
<accession>A0A172Q070</accession>
<reference evidence="2" key="1">
    <citation type="submission" date="2016-03" db="EMBL/GenBank/DDBJ databases">
        <title>Characterization of Acinetobacter baumannii phage vB_AbaM_ME3.</title>
        <authorList>
            <person name="Buttimer C.T.H."/>
            <person name="Elbreki M."/>
            <person name="Coffey A."/>
        </authorList>
    </citation>
    <scope>NUCLEOTIDE SEQUENCE [LARGE SCALE GENOMIC DNA]</scope>
</reference>
<organism evidence="1 2">
    <name type="scientific">Acinetobacter phage vB_AbaM_ME3</name>
    <dbReference type="NCBI Taxonomy" id="1837876"/>
    <lineage>
        <taxon>Viruses</taxon>
        <taxon>Duplodnaviria</taxon>
        <taxon>Heunggongvirae</taxon>
        <taxon>Uroviricota</taxon>
        <taxon>Caudoviricetes</taxon>
        <taxon>Metrivirus</taxon>
        <taxon>Metrivirus ME3</taxon>
    </lineage>
</organism>
<dbReference type="EMBL" id="KU935715">
    <property type="protein sequence ID" value="AND75260.1"/>
    <property type="molecule type" value="Genomic_DNA"/>
</dbReference>
<name>A0A172Q070_9CAUD</name>
<evidence type="ECO:0000313" key="1">
    <source>
        <dbReference type="EMBL" id="AND75260.1"/>
    </source>
</evidence>